<dbReference type="Proteomes" id="UP001060215">
    <property type="component" value="Chromosome 2"/>
</dbReference>
<reference evidence="1 2" key="1">
    <citation type="journal article" date="2022" name="Plant J.">
        <title>Chromosome-level genome of Camellia lanceoleosa provides a valuable resource for understanding genome evolution and self-incompatibility.</title>
        <authorList>
            <person name="Gong W."/>
            <person name="Xiao S."/>
            <person name="Wang L."/>
            <person name="Liao Z."/>
            <person name="Chang Y."/>
            <person name="Mo W."/>
            <person name="Hu G."/>
            <person name="Li W."/>
            <person name="Zhao G."/>
            <person name="Zhu H."/>
            <person name="Hu X."/>
            <person name="Ji K."/>
            <person name="Xiang X."/>
            <person name="Song Q."/>
            <person name="Yuan D."/>
            <person name="Jin S."/>
            <person name="Zhang L."/>
        </authorList>
    </citation>
    <scope>NUCLEOTIDE SEQUENCE [LARGE SCALE GENOMIC DNA]</scope>
    <source>
        <strain evidence="1">SQ_2022a</strain>
    </source>
</reference>
<keyword evidence="2" id="KW-1185">Reference proteome</keyword>
<proteinExistence type="predicted"/>
<evidence type="ECO:0000313" key="1">
    <source>
        <dbReference type="EMBL" id="KAI8017210.1"/>
    </source>
</evidence>
<comment type="caution">
    <text evidence="1">The sequence shown here is derived from an EMBL/GenBank/DDBJ whole genome shotgun (WGS) entry which is preliminary data.</text>
</comment>
<organism evidence="1 2">
    <name type="scientific">Camellia lanceoleosa</name>
    <dbReference type="NCBI Taxonomy" id="1840588"/>
    <lineage>
        <taxon>Eukaryota</taxon>
        <taxon>Viridiplantae</taxon>
        <taxon>Streptophyta</taxon>
        <taxon>Embryophyta</taxon>
        <taxon>Tracheophyta</taxon>
        <taxon>Spermatophyta</taxon>
        <taxon>Magnoliopsida</taxon>
        <taxon>eudicotyledons</taxon>
        <taxon>Gunneridae</taxon>
        <taxon>Pentapetalae</taxon>
        <taxon>asterids</taxon>
        <taxon>Ericales</taxon>
        <taxon>Theaceae</taxon>
        <taxon>Camellia</taxon>
    </lineage>
</organism>
<sequence>MISSYAGISCKYTSPLQGLEKFVSNVSYEPRCNAVACSNNNQLKATIEVATAADAVIVVVGLSQSFEAEMVDWLNLTLPGYQELLVFEVAKAVKGPLVLVVFLRWSC</sequence>
<evidence type="ECO:0000313" key="2">
    <source>
        <dbReference type="Proteomes" id="UP001060215"/>
    </source>
</evidence>
<protein>
    <submittedName>
        <fullName evidence="1">Beta-D-xylosidase 5</fullName>
    </submittedName>
</protein>
<name>A0ACC0HW52_9ERIC</name>
<accession>A0ACC0HW52</accession>
<dbReference type="EMBL" id="CM045759">
    <property type="protein sequence ID" value="KAI8017210.1"/>
    <property type="molecule type" value="Genomic_DNA"/>
</dbReference>
<gene>
    <name evidence="1" type="ORF">LOK49_LG04G02904</name>
</gene>